<reference evidence="1" key="1">
    <citation type="submission" date="2018-02" db="EMBL/GenBank/DDBJ databases">
        <title>Rhizophora mucronata_Transcriptome.</title>
        <authorList>
            <person name="Meera S.P."/>
            <person name="Sreeshan A."/>
            <person name="Augustine A."/>
        </authorList>
    </citation>
    <scope>NUCLEOTIDE SEQUENCE</scope>
    <source>
        <tissue evidence="1">Leaf</tissue>
    </source>
</reference>
<accession>A0A2P2QKF9</accession>
<dbReference type="EMBL" id="GGEC01086978">
    <property type="protein sequence ID" value="MBX67462.1"/>
    <property type="molecule type" value="Transcribed_RNA"/>
</dbReference>
<organism evidence="1">
    <name type="scientific">Rhizophora mucronata</name>
    <name type="common">Asiatic mangrove</name>
    <dbReference type="NCBI Taxonomy" id="61149"/>
    <lineage>
        <taxon>Eukaryota</taxon>
        <taxon>Viridiplantae</taxon>
        <taxon>Streptophyta</taxon>
        <taxon>Embryophyta</taxon>
        <taxon>Tracheophyta</taxon>
        <taxon>Spermatophyta</taxon>
        <taxon>Magnoliopsida</taxon>
        <taxon>eudicotyledons</taxon>
        <taxon>Gunneridae</taxon>
        <taxon>Pentapetalae</taxon>
        <taxon>rosids</taxon>
        <taxon>fabids</taxon>
        <taxon>Malpighiales</taxon>
        <taxon>Rhizophoraceae</taxon>
        <taxon>Rhizophora</taxon>
    </lineage>
</organism>
<name>A0A2P2QKF9_RHIMU</name>
<protein>
    <submittedName>
        <fullName evidence="1">Uncharacterized protein</fullName>
    </submittedName>
</protein>
<dbReference type="AlphaFoldDB" id="A0A2P2QKF9"/>
<sequence length="32" mass="3830">MLPTCHIKRLEGDTQSILIWQCQLLYLKISKR</sequence>
<evidence type="ECO:0000313" key="1">
    <source>
        <dbReference type="EMBL" id="MBX67462.1"/>
    </source>
</evidence>
<proteinExistence type="predicted"/>